<reference evidence="1 2" key="1">
    <citation type="journal article" date="2014" name="Am. J. Bot.">
        <title>Genome assembly and annotation for red clover (Trifolium pratense; Fabaceae).</title>
        <authorList>
            <person name="Istvanek J."/>
            <person name="Jaros M."/>
            <person name="Krenek A."/>
            <person name="Repkova J."/>
        </authorList>
    </citation>
    <scope>NUCLEOTIDE SEQUENCE [LARGE SCALE GENOMIC DNA]</scope>
    <source>
        <strain evidence="2">cv. Tatra</strain>
        <tissue evidence="1">Young leaves</tissue>
    </source>
</reference>
<evidence type="ECO:0000313" key="2">
    <source>
        <dbReference type="Proteomes" id="UP000236291"/>
    </source>
</evidence>
<dbReference type="EMBL" id="ASHM01081846">
    <property type="protein sequence ID" value="PNX60025.1"/>
    <property type="molecule type" value="Genomic_DNA"/>
</dbReference>
<evidence type="ECO:0000313" key="1">
    <source>
        <dbReference type="EMBL" id="PNX60025.1"/>
    </source>
</evidence>
<organism evidence="1 2">
    <name type="scientific">Trifolium pratense</name>
    <name type="common">Red clover</name>
    <dbReference type="NCBI Taxonomy" id="57577"/>
    <lineage>
        <taxon>Eukaryota</taxon>
        <taxon>Viridiplantae</taxon>
        <taxon>Streptophyta</taxon>
        <taxon>Embryophyta</taxon>
        <taxon>Tracheophyta</taxon>
        <taxon>Spermatophyta</taxon>
        <taxon>Magnoliopsida</taxon>
        <taxon>eudicotyledons</taxon>
        <taxon>Gunneridae</taxon>
        <taxon>Pentapetalae</taxon>
        <taxon>rosids</taxon>
        <taxon>fabids</taxon>
        <taxon>Fabales</taxon>
        <taxon>Fabaceae</taxon>
        <taxon>Papilionoideae</taxon>
        <taxon>50 kb inversion clade</taxon>
        <taxon>NPAAA clade</taxon>
        <taxon>Hologalegina</taxon>
        <taxon>IRL clade</taxon>
        <taxon>Trifolieae</taxon>
        <taxon>Trifolium</taxon>
    </lineage>
</organism>
<accession>A0A2K3K142</accession>
<dbReference type="AlphaFoldDB" id="A0A2K3K142"/>
<comment type="caution">
    <text evidence="1">The sequence shown here is derived from an EMBL/GenBank/DDBJ whole genome shotgun (WGS) entry which is preliminary data.</text>
</comment>
<sequence length="25" mass="2599">GSSSGVEEVAISPVKARFADFTSKE</sequence>
<dbReference type="Proteomes" id="UP000236291">
    <property type="component" value="Unassembled WGS sequence"/>
</dbReference>
<protein>
    <submittedName>
        <fullName evidence="1">Uncharacterized protein</fullName>
    </submittedName>
</protein>
<gene>
    <name evidence="1" type="ORF">L195_g051714</name>
</gene>
<proteinExistence type="predicted"/>
<feature type="non-terminal residue" evidence="1">
    <location>
        <position position="1"/>
    </location>
</feature>
<reference evidence="1 2" key="2">
    <citation type="journal article" date="2017" name="Front. Plant Sci.">
        <title>Gene Classification and Mining of Molecular Markers Useful in Red Clover (Trifolium pratense) Breeding.</title>
        <authorList>
            <person name="Istvanek J."/>
            <person name="Dluhosova J."/>
            <person name="Dluhos P."/>
            <person name="Patkova L."/>
            <person name="Nedelnik J."/>
            <person name="Repkova J."/>
        </authorList>
    </citation>
    <scope>NUCLEOTIDE SEQUENCE [LARGE SCALE GENOMIC DNA]</scope>
    <source>
        <strain evidence="2">cv. Tatra</strain>
        <tissue evidence="1">Young leaves</tissue>
    </source>
</reference>
<name>A0A2K3K142_TRIPR</name>